<dbReference type="SUPFAM" id="SSF51735">
    <property type="entry name" value="NAD(P)-binding Rossmann-fold domains"/>
    <property type="match status" value="1"/>
</dbReference>
<dbReference type="PRINTS" id="PR00081">
    <property type="entry name" value="GDHRDH"/>
</dbReference>
<accession>A0A1F6FGG9</accession>
<dbReference type="PANTHER" id="PTHR43008">
    <property type="entry name" value="BENZIL REDUCTASE"/>
    <property type="match status" value="1"/>
</dbReference>
<evidence type="ECO:0000256" key="2">
    <source>
        <dbReference type="ARBA" id="ARBA00023002"/>
    </source>
</evidence>
<dbReference type="InterPro" id="IPR002347">
    <property type="entry name" value="SDR_fam"/>
</dbReference>
<dbReference type="Pfam" id="PF13561">
    <property type="entry name" value="adh_short_C2"/>
    <property type="match status" value="1"/>
</dbReference>
<name>A0A1F6FGG9_9BACT</name>
<dbReference type="CDD" id="cd05233">
    <property type="entry name" value="SDR_c"/>
    <property type="match status" value="1"/>
</dbReference>
<reference evidence="3 4" key="1">
    <citation type="journal article" date="2016" name="Nat. Commun.">
        <title>Thousands of microbial genomes shed light on interconnected biogeochemical processes in an aquifer system.</title>
        <authorList>
            <person name="Anantharaman K."/>
            <person name="Brown C.T."/>
            <person name="Hug L.A."/>
            <person name="Sharon I."/>
            <person name="Castelle C.J."/>
            <person name="Probst A.J."/>
            <person name="Thomas B.C."/>
            <person name="Singh A."/>
            <person name="Wilkins M.J."/>
            <person name="Karaoz U."/>
            <person name="Brodie E.L."/>
            <person name="Williams K.H."/>
            <person name="Hubbard S.S."/>
            <person name="Banfield J.F."/>
        </authorList>
    </citation>
    <scope>NUCLEOTIDE SEQUENCE [LARGE SCALE GENOMIC DNA]</scope>
</reference>
<protein>
    <recommendedName>
        <fullName evidence="5">Short-chain dehydrogenase</fullName>
    </recommendedName>
</protein>
<comment type="caution">
    <text evidence="3">The sequence shown here is derived from an EMBL/GenBank/DDBJ whole genome shotgun (WGS) entry which is preliminary data.</text>
</comment>
<gene>
    <name evidence="3" type="ORF">A3G90_02725</name>
</gene>
<dbReference type="PANTHER" id="PTHR43008:SF4">
    <property type="entry name" value="CHAIN DEHYDROGENASE, PUTATIVE (AFU_ORTHOLOGUE AFUA_4G08710)-RELATED"/>
    <property type="match status" value="1"/>
</dbReference>
<sequence length="254" mass="27264">MDKAKYNLGVQGKHILVIGGSGAIGSEIVRSQVANGAKGITITYNSNKTAAEALQAEIQAEGVSVYIAQVDMVNTARFDLFLEEAVQAVGLEFDAAVIASGTSPNTPFDEQTIEQYRKIYEVNTFGPTLAARSIANRMKAKGVKGSIVFITSTNGKDSNASHSNHYDGSKSALWPTIRNMAKMYGKHNIRTNGIAPGWIDTAMNDDVPDLKDEIKKIYLGRQGTAAEVGNLATFLCSDASSFVNGEDWEIDGGY</sequence>
<dbReference type="AlphaFoldDB" id="A0A1F6FGG9"/>
<organism evidence="3 4">
    <name type="scientific">Candidatus Kaiserbacteria bacterium RIFCSPLOWO2_12_FULL_45_26</name>
    <dbReference type="NCBI Taxonomy" id="1798525"/>
    <lineage>
        <taxon>Bacteria</taxon>
        <taxon>Candidatus Kaiseribacteriota</taxon>
    </lineage>
</organism>
<dbReference type="EMBL" id="MFMM01000001">
    <property type="protein sequence ID" value="OGG84956.1"/>
    <property type="molecule type" value="Genomic_DNA"/>
</dbReference>
<evidence type="ECO:0000313" key="3">
    <source>
        <dbReference type="EMBL" id="OGG84956.1"/>
    </source>
</evidence>
<comment type="similarity">
    <text evidence="1">Belongs to the short-chain dehydrogenases/reductases (SDR) family.</text>
</comment>
<evidence type="ECO:0008006" key="5">
    <source>
        <dbReference type="Google" id="ProtNLM"/>
    </source>
</evidence>
<proteinExistence type="inferred from homology"/>
<evidence type="ECO:0000313" key="4">
    <source>
        <dbReference type="Proteomes" id="UP000177325"/>
    </source>
</evidence>
<dbReference type="GO" id="GO:0050664">
    <property type="term" value="F:oxidoreductase activity, acting on NAD(P)H, oxygen as acceptor"/>
    <property type="evidence" value="ECO:0007669"/>
    <property type="project" value="TreeGrafter"/>
</dbReference>
<evidence type="ECO:0000256" key="1">
    <source>
        <dbReference type="ARBA" id="ARBA00006484"/>
    </source>
</evidence>
<dbReference type="Gene3D" id="3.40.50.720">
    <property type="entry name" value="NAD(P)-binding Rossmann-like Domain"/>
    <property type="match status" value="1"/>
</dbReference>
<keyword evidence="2" id="KW-0560">Oxidoreductase</keyword>
<dbReference type="Proteomes" id="UP000177325">
    <property type="component" value="Unassembled WGS sequence"/>
</dbReference>
<dbReference type="STRING" id="1798525.A3G90_02725"/>
<dbReference type="InterPro" id="IPR036291">
    <property type="entry name" value="NAD(P)-bd_dom_sf"/>
</dbReference>